<organism evidence="3 4">
    <name type="scientific">Clostridium perfringens (strain SM101 / Type A)</name>
    <dbReference type="NCBI Taxonomy" id="289380"/>
    <lineage>
        <taxon>Bacteria</taxon>
        <taxon>Bacillati</taxon>
        <taxon>Bacillota</taxon>
        <taxon>Clostridia</taxon>
        <taxon>Eubacteriales</taxon>
        <taxon>Clostridiaceae</taxon>
        <taxon>Clostridium</taxon>
    </lineage>
</organism>
<dbReference type="PANTHER" id="PTHR42949">
    <property type="entry name" value="ANAEROBIC GLYCEROL-3-PHOSPHATE DEHYDROGENASE SUBUNIT B"/>
    <property type="match status" value="1"/>
</dbReference>
<keyword evidence="1" id="KW-0560">Oxidoreductase</keyword>
<evidence type="ECO:0000256" key="1">
    <source>
        <dbReference type="ARBA" id="ARBA00023002"/>
    </source>
</evidence>
<gene>
    <name evidence="3" type="ordered locus">CPR_2557</name>
</gene>
<dbReference type="InterPro" id="IPR023753">
    <property type="entry name" value="FAD/NAD-binding_dom"/>
</dbReference>
<dbReference type="BioCyc" id="CPER289380:GI76-2574-MONOMER"/>
<name>Q0SQ03_CLOPS</name>
<accession>Q0SQ03</accession>
<dbReference type="Gene3D" id="3.50.50.60">
    <property type="entry name" value="FAD/NAD(P)-binding domain"/>
    <property type="match status" value="2"/>
</dbReference>
<evidence type="ECO:0000313" key="3">
    <source>
        <dbReference type="EMBL" id="ABG87182.1"/>
    </source>
</evidence>
<dbReference type="PRINTS" id="PR00411">
    <property type="entry name" value="PNDRDTASEI"/>
</dbReference>
<dbReference type="AlphaFoldDB" id="Q0SQ03"/>
<dbReference type="EMBL" id="CP000312">
    <property type="protein sequence ID" value="ABG87182.1"/>
    <property type="molecule type" value="Genomic_DNA"/>
</dbReference>
<dbReference type="PANTHER" id="PTHR42949:SF3">
    <property type="entry name" value="ANAEROBIC GLYCEROL-3-PHOSPHATE DEHYDROGENASE SUBUNIT B"/>
    <property type="match status" value="1"/>
</dbReference>
<feature type="domain" description="FAD/NAD(P)-binding" evidence="2">
    <location>
        <begin position="3"/>
        <end position="312"/>
    </location>
</feature>
<proteinExistence type="predicted"/>
<evidence type="ECO:0000313" key="4">
    <source>
        <dbReference type="Proteomes" id="UP000001824"/>
    </source>
</evidence>
<dbReference type="KEGG" id="cpr:CPR_2557"/>
<evidence type="ECO:0000259" key="2">
    <source>
        <dbReference type="Pfam" id="PF07992"/>
    </source>
</evidence>
<sequence length="417" mass="45857">MKYDLVVVGGGPAGLAAAYEAHENGVEKILIIERDKELGGILNQCIHNGFGLHTFKEELTGPEYAGRFIDMVEGTNIEVMLDTMVLEIEGKIIHAINTEKGYLTIEAEAIVLAMGCRERTRGAISIPGDRTSGIFTAGAAQRFINMEGYMVGKKVVILGSGDIGLIMARRMTLEGAKVEAVVELMPYSNGLTRNIVQCLEDYGIPLYLSHTVVDVKGDGRLEKVIIAKVDENRQPIKGTEIEFDADTLLLSVGLIPENELSKNAGVELDLRTNGLVVSESMETNREGIFACGNVVHVHDLVDFVTEEAKNAGKNAAKYIKGKKRLNHFTEIKNGENISYTVPQKFEIESLDGNLNVFMRVRNVFKNKQIVVRDEEGNVIQSFKKPHVVPAEMERITILKDKLKNAKGAITISLEDGE</sequence>
<dbReference type="RefSeq" id="WP_011593238.1">
    <property type="nucleotide sequence ID" value="NC_008262.1"/>
</dbReference>
<dbReference type="InterPro" id="IPR036188">
    <property type="entry name" value="FAD/NAD-bd_sf"/>
</dbReference>
<dbReference type="PRINTS" id="PR00368">
    <property type="entry name" value="FADPNR"/>
</dbReference>
<dbReference type="InterPro" id="IPR051691">
    <property type="entry name" value="Metab_Enz_Cyan_OpOx_G3PDH"/>
</dbReference>
<dbReference type="SUPFAM" id="SSF51905">
    <property type="entry name" value="FAD/NAD(P)-binding domain"/>
    <property type="match status" value="1"/>
</dbReference>
<protein>
    <submittedName>
        <fullName evidence="3">Oxidoreductase, pyridine nucleotide-disulphide family</fullName>
    </submittedName>
</protein>
<dbReference type="Pfam" id="PF07992">
    <property type="entry name" value="Pyr_redox_2"/>
    <property type="match status" value="1"/>
</dbReference>
<reference evidence="3 4" key="1">
    <citation type="journal article" date="2006" name="Genome Res.">
        <title>Skewed genomic variability in strains of the toxigenic bacterial pathogen, Clostridium perfringens.</title>
        <authorList>
            <person name="Myers G.S."/>
            <person name="Rasko D.A."/>
            <person name="Cheung J.K."/>
            <person name="Ravel J."/>
            <person name="Seshadri R."/>
            <person name="Deboy R.T."/>
            <person name="Ren Q."/>
            <person name="Varga J."/>
            <person name="Awad M.M."/>
            <person name="Brinkac L.M."/>
            <person name="Daugherty S.C."/>
            <person name="Haft D.H."/>
            <person name="Dodson R.J."/>
            <person name="Madupu R."/>
            <person name="Nelson W.C."/>
            <person name="Rosovitz M.J."/>
            <person name="Sullivan S.A."/>
            <person name="Khouri H."/>
            <person name="Dimitrov G.I."/>
            <person name="Watkins K.L."/>
            <person name="Mulligan S."/>
            <person name="Benton J."/>
            <person name="Radune D."/>
            <person name="Fisher D.J."/>
            <person name="Atkins H.S."/>
            <person name="Hiscox T."/>
            <person name="Jost B.H."/>
            <person name="Billington S.J."/>
            <person name="Songer J.G."/>
            <person name="McClane B.A."/>
            <person name="Titball R.W."/>
            <person name="Rood J.I."/>
            <person name="Melville S.B."/>
            <person name="Paulsen I.T."/>
        </authorList>
    </citation>
    <scope>NUCLEOTIDE SEQUENCE [LARGE SCALE GENOMIC DNA]</scope>
    <source>
        <strain evidence="4">SM101 / Type A</strain>
    </source>
</reference>
<dbReference type="GO" id="GO:0016491">
    <property type="term" value="F:oxidoreductase activity"/>
    <property type="evidence" value="ECO:0007669"/>
    <property type="project" value="UniProtKB-KW"/>
</dbReference>
<dbReference type="Proteomes" id="UP000001824">
    <property type="component" value="Chromosome"/>
</dbReference>